<dbReference type="GO" id="GO:0016020">
    <property type="term" value="C:membrane"/>
    <property type="evidence" value="ECO:0007669"/>
    <property type="project" value="UniProtKB-SubCell"/>
</dbReference>
<evidence type="ECO:0000313" key="12">
    <source>
        <dbReference type="EMBL" id="KAG2467401.1"/>
    </source>
</evidence>
<feature type="region of interest" description="Disordered" evidence="9">
    <location>
        <begin position="421"/>
        <end position="450"/>
    </location>
</feature>
<dbReference type="PANTHER" id="PTHR47007:SF1">
    <property type="entry name" value="SUSHI DOMAIN-CONTAINING PROTEIN 4"/>
    <property type="match status" value="1"/>
</dbReference>
<feature type="transmembrane region" description="Helical" evidence="10">
    <location>
        <begin position="355"/>
        <end position="374"/>
    </location>
</feature>
<comment type="caution">
    <text evidence="8">Lacks conserved residue(s) required for the propagation of feature annotation.</text>
</comment>
<protein>
    <submittedName>
        <fullName evidence="12">SUSD4 protein</fullName>
    </submittedName>
</protein>
<dbReference type="GO" id="GO:0045957">
    <property type="term" value="P:negative regulation of complement activation, alternative pathway"/>
    <property type="evidence" value="ECO:0007669"/>
    <property type="project" value="TreeGrafter"/>
</dbReference>
<accession>A0A8X8BV52</accession>
<evidence type="ECO:0000256" key="3">
    <source>
        <dbReference type="ARBA" id="ARBA00022692"/>
    </source>
</evidence>
<dbReference type="InterPro" id="IPR000436">
    <property type="entry name" value="Sushi_SCR_CCP_dom"/>
</dbReference>
<dbReference type="CDD" id="cd00033">
    <property type="entry name" value="CCP"/>
    <property type="match status" value="4"/>
</dbReference>
<evidence type="ECO:0000256" key="7">
    <source>
        <dbReference type="ARBA" id="ARBA00023157"/>
    </source>
</evidence>
<dbReference type="GO" id="GO:0045959">
    <property type="term" value="P:negative regulation of complement activation, classical pathway"/>
    <property type="evidence" value="ECO:0007669"/>
    <property type="project" value="TreeGrafter"/>
</dbReference>
<evidence type="ECO:0000256" key="1">
    <source>
        <dbReference type="ARBA" id="ARBA00004479"/>
    </source>
</evidence>
<evidence type="ECO:0000256" key="2">
    <source>
        <dbReference type="ARBA" id="ARBA00022659"/>
    </source>
</evidence>
<evidence type="ECO:0000313" key="13">
    <source>
        <dbReference type="Proteomes" id="UP000886611"/>
    </source>
</evidence>
<dbReference type="PROSITE" id="PS50923">
    <property type="entry name" value="SUSHI"/>
    <property type="match status" value="3"/>
</dbReference>
<feature type="domain" description="Sushi" evidence="11">
    <location>
        <begin position="276"/>
        <end position="339"/>
    </location>
</feature>
<dbReference type="PANTHER" id="PTHR47007">
    <property type="entry name" value="SUSHI DOMAIN-CONTAINING PROTEIN 4"/>
    <property type="match status" value="1"/>
</dbReference>
<keyword evidence="7 8" id="KW-1015">Disulfide bond</keyword>
<dbReference type="InterPro" id="IPR042985">
    <property type="entry name" value="SUSD4"/>
</dbReference>
<feature type="domain" description="Sushi" evidence="11">
    <location>
        <begin position="90"/>
        <end position="154"/>
    </location>
</feature>
<dbReference type="Pfam" id="PF00084">
    <property type="entry name" value="Sushi"/>
    <property type="match status" value="4"/>
</dbReference>
<keyword evidence="4" id="KW-0732">Signal</keyword>
<evidence type="ECO:0000256" key="10">
    <source>
        <dbReference type="SAM" id="Phobius"/>
    </source>
</evidence>
<keyword evidence="13" id="KW-1185">Reference proteome</keyword>
<gene>
    <name evidence="12" type="primary">Susd4</name>
    <name evidence="12" type="ORF">GTO96_0010605</name>
</gene>
<feature type="non-terminal residue" evidence="12">
    <location>
        <position position="1"/>
    </location>
</feature>
<reference evidence="12 13" key="1">
    <citation type="journal article" date="2021" name="Cell">
        <title>Tracing the genetic footprints of vertebrate landing in non-teleost ray-finned fishes.</title>
        <authorList>
            <person name="Bi X."/>
            <person name="Wang K."/>
            <person name="Yang L."/>
            <person name="Pan H."/>
            <person name="Jiang H."/>
            <person name="Wei Q."/>
            <person name="Fang M."/>
            <person name="Yu H."/>
            <person name="Zhu C."/>
            <person name="Cai Y."/>
            <person name="He Y."/>
            <person name="Gan X."/>
            <person name="Zeng H."/>
            <person name="Yu D."/>
            <person name="Zhu Y."/>
            <person name="Jiang H."/>
            <person name="Qiu Q."/>
            <person name="Yang H."/>
            <person name="Zhang Y.E."/>
            <person name="Wang W."/>
            <person name="Zhu M."/>
            <person name="He S."/>
            <person name="Zhang G."/>
        </authorList>
    </citation>
    <scope>NUCLEOTIDE SEQUENCE [LARGE SCALE GENOMIC DNA]</scope>
    <source>
        <strain evidence="12">Bchr_013</strain>
    </source>
</reference>
<organism evidence="12 13">
    <name type="scientific">Polypterus senegalus</name>
    <name type="common">Senegal bichir</name>
    <dbReference type="NCBI Taxonomy" id="55291"/>
    <lineage>
        <taxon>Eukaryota</taxon>
        <taxon>Metazoa</taxon>
        <taxon>Chordata</taxon>
        <taxon>Craniata</taxon>
        <taxon>Vertebrata</taxon>
        <taxon>Euteleostomi</taxon>
        <taxon>Actinopterygii</taxon>
        <taxon>Polypteriformes</taxon>
        <taxon>Polypteridae</taxon>
        <taxon>Polypterus</taxon>
    </lineage>
</organism>
<keyword evidence="6 10" id="KW-0472">Membrane</keyword>
<keyword evidence="3 10" id="KW-0812">Transmembrane</keyword>
<dbReference type="InterPro" id="IPR035976">
    <property type="entry name" value="Sushi/SCR/CCP_sf"/>
</dbReference>
<dbReference type="FunFam" id="2.10.70.10:FF:000030">
    <property type="entry name" value="Sushi domain-containing protein 4"/>
    <property type="match status" value="1"/>
</dbReference>
<comment type="subcellular location">
    <subcellularLocation>
        <location evidence="1">Membrane</location>
        <topology evidence="1">Single-pass type I membrane protein</topology>
    </subcellularLocation>
</comment>
<name>A0A8X8BV52_POLSE</name>
<feature type="non-terminal residue" evidence="12">
    <location>
        <position position="549"/>
    </location>
</feature>
<keyword evidence="5 10" id="KW-1133">Transmembrane helix</keyword>
<evidence type="ECO:0000256" key="5">
    <source>
        <dbReference type="ARBA" id="ARBA00022989"/>
    </source>
</evidence>
<dbReference type="EMBL" id="JAATIS010000859">
    <property type="protein sequence ID" value="KAG2467401.1"/>
    <property type="molecule type" value="Genomic_DNA"/>
</dbReference>
<feature type="domain" description="Sushi" evidence="11">
    <location>
        <begin position="213"/>
        <end position="274"/>
    </location>
</feature>
<proteinExistence type="predicted"/>
<keyword evidence="2 8" id="KW-0768">Sushi</keyword>
<dbReference type="Gene3D" id="2.10.70.10">
    <property type="entry name" value="Complement Module, domain 1"/>
    <property type="match status" value="4"/>
</dbReference>
<dbReference type="Proteomes" id="UP000886611">
    <property type="component" value="Unassembled WGS sequence"/>
</dbReference>
<dbReference type="SUPFAM" id="SSF57535">
    <property type="entry name" value="Complement control module/SCR domain"/>
    <property type="match status" value="4"/>
</dbReference>
<comment type="caution">
    <text evidence="12">The sequence shown here is derived from an EMBL/GenBank/DDBJ whole genome shotgun (WGS) entry which is preliminary data.</text>
</comment>
<evidence type="ECO:0000256" key="6">
    <source>
        <dbReference type="ARBA" id="ARBA00023136"/>
    </source>
</evidence>
<evidence type="ECO:0000256" key="9">
    <source>
        <dbReference type="SAM" id="MobiDB-lite"/>
    </source>
</evidence>
<sequence>MVTRGGTSVEYILLIGGEHLSKWLDVSRAHLTTVVPFSYDGVQMKPLSTIRLLDYSYGGCCFACKPSDSSQNDHLTTGSPFLLFCYHDYQFCADPGLVEHGNRTPGSGLFFENAVVRFSCLEGYKLRGPAKFVCIRLQNGSMGWKPNLQMACVADDCLIPYIEDADISNQTYRPGDKLLISCHEGFQIRYPDMDNMVSVCQADGSWDSLPICRGCLRPVISPHSYINISETEFSVPVGTIVRYQCFPGYKLSGPEVLECMYNLIWSENPPRCLDVEVCPLPPMVEHGDYICHPQPCDRYIHGTVVEFYCDPGYNLASDFKYITCQYGQWFPSIQVYCLRSEQLWPSSRETLLTTWKVVAFTATSVLMLLLFVILGKVFQTKFKAHCQLREAPPASSDPNVLVVDGVPVMLPSYDEAVNSSTIVHPSFPPPAGQGETLHSEDRGPPAYPGHVENSRVGQLDASEYETCESLSNSSDHLQSMCPSSTYPGGLNNLSERTNVITSTADTASTSPSIDIADGTYSYAAYCASLVLTQLGLTTWHLMVGYSFPY</sequence>
<dbReference type="SMART" id="SM00032">
    <property type="entry name" value="CCP"/>
    <property type="match status" value="4"/>
</dbReference>
<feature type="disulfide bond" evidence="8">
    <location>
        <begin position="245"/>
        <end position="272"/>
    </location>
</feature>
<evidence type="ECO:0000259" key="11">
    <source>
        <dbReference type="PROSITE" id="PS50923"/>
    </source>
</evidence>
<evidence type="ECO:0000256" key="4">
    <source>
        <dbReference type="ARBA" id="ARBA00022729"/>
    </source>
</evidence>
<evidence type="ECO:0000256" key="8">
    <source>
        <dbReference type="PROSITE-ProRule" id="PRU00302"/>
    </source>
</evidence>
<dbReference type="AlphaFoldDB" id="A0A8X8BV52"/>